<proteinExistence type="predicted"/>
<dbReference type="EMBL" id="CP007509">
    <property type="protein sequence ID" value="AHY44855.1"/>
    <property type="molecule type" value="Genomic_DNA"/>
</dbReference>
<gene>
    <name evidence="1" type="ORF">UIB01_21195</name>
</gene>
<reference evidence="1 2" key="1">
    <citation type="submission" date="2014-03" db="EMBL/GenBank/DDBJ databases">
        <title>Complete genome sequence of Pseudomonas stutzeri 19SMN4.</title>
        <authorList>
            <person name="Brunet-Galmes I."/>
            <person name="Nogales B."/>
            <person name="Busquets A."/>
            <person name="Pena A."/>
            <person name="Gomila M."/>
            <person name="Garcia-Valdes E."/>
            <person name="Lalucat J."/>
            <person name="Bennasar A."/>
            <person name="Bosch R."/>
        </authorList>
    </citation>
    <scope>NUCLEOTIDE SEQUENCE [LARGE SCALE GENOMIC DNA]</scope>
    <source>
        <strain evidence="1 2">19SMN4</strain>
    </source>
</reference>
<accession>A0A023WYM1</accession>
<sequence length="106" mass="12146">MPHASDERRLRALHEQLAAALQSQDWRAVGEVDQAIRQCLEQLPREAQDPSVQTARQQLKRLHGQALKACAEECERLRLLLVNHLEYAEGRAAYQRIDMYQAGDGR</sequence>
<dbReference type="KEGG" id="pstu:UIB01_21195"/>
<dbReference type="PATRIC" id="fig|316.97.peg.4242"/>
<name>A0A023WYM1_STUST</name>
<dbReference type="OrthoDB" id="7031438at2"/>
<organism evidence="1 2">
    <name type="scientific">Stutzerimonas stutzeri</name>
    <name type="common">Pseudomonas stutzeri</name>
    <dbReference type="NCBI Taxonomy" id="316"/>
    <lineage>
        <taxon>Bacteria</taxon>
        <taxon>Pseudomonadati</taxon>
        <taxon>Pseudomonadota</taxon>
        <taxon>Gammaproteobacteria</taxon>
        <taxon>Pseudomonadales</taxon>
        <taxon>Pseudomonadaceae</taxon>
        <taxon>Stutzerimonas</taxon>
    </lineage>
</organism>
<protein>
    <recommendedName>
        <fullName evidence="3">Flagellar protein FliT</fullName>
    </recommendedName>
</protein>
<evidence type="ECO:0000313" key="2">
    <source>
        <dbReference type="Proteomes" id="UP000025238"/>
    </source>
</evidence>
<dbReference type="Proteomes" id="UP000025238">
    <property type="component" value="Chromosome"/>
</dbReference>
<evidence type="ECO:0000313" key="1">
    <source>
        <dbReference type="EMBL" id="AHY44855.1"/>
    </source>
</evidence>
<dbReference type="AlphaFoldDB" id="A0A023WYM1"/>
<evidence type="ECO:0008006" key="3">
    <source>
        <dbReference type="Google" id="ProtNLM"/>
    </source>
</evidence>